<dbReference type="PATRIC" id="fig|33036.3.peg.1126"/>
<accession>A0A133KDL7</accession>
<name>A0A133KDL7_9FIRM</name>
<dbReference type="InterPro" id="IPR036412">
    <property type="entry name" value="HAD-like_sf"/>
</dbReference>
<reference evidence="2" key="1">
    <citation type="submission" date="2016-01" db="EMBL/GenBank/DDBJ databases">
        <authorList>
            <person name="Mitreva M."/>
            <person name="Pepin K.H."/>
            <person name="Mihindukulasuriya K.A."/>
            <person name="Fulton R."/>
            <person name="Fronick C."/>
            <person name="O'Laughlin M."/>
            <person name="Miner T."/>
            <person name="Herter B."/>
            <person name="Rosa B.A."/>
            <person name="Cordes M."/>
            <person name="Tomlinson C."/>
            <person name="Wollam A."/>
            <person name="Palsikar V.B."/>
            <person name="Mardis E.R."/>
            <person name="Wilson R.K."/>
        </authorList>
    </citation>
    <scope>NUCLEOTIDE SEQUENCE [LARGE SCALE GENOMIC DNA]</scope>
    <source>
        <strain evidence="2">MJR8151</strain>
    </source>
</reference>
<protein>
    <submittedName>
        <fullName evidence="1">HAD hydrolase family</fullName>
    </submittedName>
</protein>
<gene>
    <name evidence="1" type="ORF">HMPREF3200_01137</name>
</gene>
<dbReference type="STRING" id="33036.HMPREF3200_01137"/>
<evidence type="ECO:0000313" key="1">
    <source>
        <dbReference type="EMBL" id="KWZ77666.1"/>
    </source>
</evidence>
<dbReference type="Pfam" id="PF00702">
    <property type="entry name" value="Hydrolase"/>
    <property type="match status" value="1"/>
</dbReference>
<dbReference type="OrthoDB" id="9802350at2"/>
<dbReference type="InterPro" id="IPR006439">
    <property type="entry name" value="HAD-SF_hydro_IA"/>
</dbReference>
<dbReference type="InterPro" id="IPR011951">
    <property type="entry name" value="HAD-SF_hydro_IA_YjjG/PynA"/>
</dbReference>
<evidence type="ECO:0000313" key="2">
    <source>
        <dbReference type="Proteomes" id="UP000070383"/>
    </source>
</evidence>
<comment type="caution">
    <text evidence="1">The sequence shown here is derived from an EMBL/GenBank/DDBJ whole genome shotgun (WGS) entry which is preliminary data.</text>
</comment>
<sequence length="228" mass="26125">MIKYVLWDIDGTLLNFHIAEENAIKACFLEYGLGNITSEMLKDYRAINNKYWKALERGEVSRIDVLEGRFKDFFNKYNIDTKLAKDFNISYQKNLGKTYVFNDNAYETVISLNCKYDQYAASNGSLIAQRGKLEGAGLDKIFKGVFISEQIGFEKPSTEFFDYVFEKIGSNNKSEYVIIGDSLTSDILGGNLSGIKTIWFNPDCLEANKDIHFDYEIKNLKEVLEILP</sequence>
<dbReference type="NCBIfam" id="TIGR02254">
    <property type="entry name" value="YjjG_YfnB"/>
    <property type="match status" value="1"/>
</dbReference>
<dbReference type="GO" id="GO:0008253">
    <property type="term" value="F:5'-nucleotidase activity"/>
    <property type="evidence" value="ECO:0007669"/>
    <property type="project" value="InterPro"/>
</dbReference>
<dbReference type="RefSeq" id="WP_060929472.1">
    <property type="nucleotide sequence ID" value="NZ_KQ955281.1"/>
</dbReference>
<dbReference type="Gene3D" id="3.40.50.1000">
    <property type="entry name" value="HAD superfamily/HAD-like"/>
    <property type="match status" value="1"/>
</dbReference>
<dbReference type="SUPFAM" id="SSF56784">
    <property type="entry name" value="HAD-like"/>
    <property type="match status" value="1"/>
</dbReference>
<dbReference type="PANTHER" id="PTHR47478">
    <property type="match status" value="1"/>
</dbReference>
<dbReference type="InterPro" id="IPR052550">
    <property type="entry name" value="Pyrimidine_5'-ntase_YjjG"/>
</dbReference>
<dbReference type="EMBL" id="LRPM01000046">
    <property type="protein sequence ID" value="KWZ77666.1"/>
    <property type="molecule type" value="Genomic_DNA"/>
</dbReference>
<dbReference type="AlphaFoldDB" id="A0A133KDL7"/>
<keyword evidence="2" id="KW-1185">Reference proteome</keyword>
<dbReference type="SFLD" id="SFLDS00003">
    <property type="entry name" value="Haloacid_Dehalogenase"/>
    <property type="match status" value="1"/>
</dbReference>
<dbReference type="InterPro" id="IPR023214">
    <property type="entry name" value="HAD_sf"/>
</dbReference>
<proteinExistence type="predicted"/>
<dbReference type="SFLD" id="SFLDG01129">
    <property type="entry name" value="C1.5:_HAD__Beta-PGM__Phosphata"/>
    <property type="match status" value="1"/>
</dbReference>
<dbReference type="PANTHER" id="PTHR47478:SF1">
    <property type="entry name" value="PYRIMIDINE 5'-NUCLEOTIDASE YJJG"/>
    <property type="match status" value="1"/>
</dbReference>
<dbReference type="NCBIfam" id="TIGR01549">
    <property type="entry name" value="HAD-SF-IA-v1"/>
    <property type="match status" value="1"/>
</dbReference>
<dbReference type="PROSITE" id="PS01228">
    <property type="entry name" value="COF_1"/>
    <property type="match status" value="1"/>
</dbReference>
<dbReference type="Proteomes" id="UP000070383">
    <property type="component" value="Unassembled WGS sequence"/>
</dbReference>
<dbReference type="Gene3D" id="1.10.150.240">
    <property type="entry name" value="Putative phosphatase, domain 2"/>
    <property type="match status" value="1"/>
</dbReference>
<keyword evidence="1" id="KW-0378">Hydrolase</keyword>
<organism evidence="1 2">
    <name type="scientific">Anaerococcus tetradius</name>
    <dbReference type="NCBI Taxonomy" id="33036"/>
    <lineage>
        <taxon>Bacteria</taxon>
        <taxon>Bacillati</taxon>
        <taxon>Bacillota</taxon>
        <taxon>Tissierellia</taxon>
        <taxon>Tissierellales</taxon>
        <taxon>Peptoniphilaceae</taxon>
        <taxon>Anaerococcus</taxon>
    </lineage>
</organism>
<dbReference type="InterPro" id="IPR023198">
    <property type="entry name" value="PGP-like_dom2"/>
</dbReference>